<dbReference type="VEuPathDB" id="FungiDB:P168DRAFT_171766"/>
<dbReference type="OrthoDB" id="4226885at2759"/>
<keyword evidence="4" id="KW-1185">Reference proteome</keyword>
<proteinExistence type="predicted"/>
<feature type="compositionally biased region" description="Polar residues" evidence="1">
    <location>
        <begin position="504"/>
        <end position="513"/>
    </location>
</feature>
<feature type="compositionally biased region" description="Pro residues" evidence="1">
    <location>
        <begin position="490"/>
        <end position="503"/>
    </location>
</feature>
<dbReference type="EMBL" id="MSFM01000007">
    <property type="protein sequence ID" value="PKY03929.1"/>
    <property type="molecule type" value="Genomic_DNA"/>
</dbReference>
<evidence type="ECO:0000313" key="3">
    <source>
        <dbReference type="EMBL" id="PKY03929.1"/>
    </source>
</evidence>
<evidence type="ECO:0000313" key="4">
    <source>
        <dbReference type="Proteomes" id="UP000234254"/>
    </source>
</evidence>
<keyword evidence="2" id="KW-0472">Membrane</keyword>
<reference evidence="3" key="1">
    <citation type="submission" date="2016-12" db="EMBL/GenBank/DDBJ databases">
        <title>The genomes of Aspergillus section Nigri reveals drivers in fungal speciation.</title>
        <authorList>
            <consortium name="DOE Joint Genome Institute"/>
            <person name="Vesth T.C."/>
            <person name="Nybo J."/>
            <person name="Theobald S."/>
            <person name="Brandl J."/>
            <person name="Frisvad J.C."/>
            <person name="Nielsen K.F."/>
            <person name="Lyhne E.K."/>
            <person name="Kogle M.E."/>
            <person name="Kuo A."/>
            <person name="Riley R."/>
            <person name="Clum A."/>
            <person name="Nolan M."/>
            <person name="Lipzen A."/>
            <person name="Salamov A."/>
            <person name="Henrissat B."/>
            <person name="Wiebenga A."/>
            <person name="De vries R.P."/>
            <person name="Grigoriev I.V."/>
            <person name="Mortensen U.H."/>
            <person name="Andersen M.R."/>
            <person name="Baker S.E."/>
        </authorList>
    </citation>
    <scope>NUCLEOTIDE SEQUENCE</scope>
    <source>
        <strain evidence="3">IBT 28561</strain>
    </source>
</reference>
<feature type="compositionally biased region" description="Low complexity" evidence="1">
    <location>
        <begin position="638"/>
        <end position="649"/>
    </location>
</feature>
<dbReference type="RefSeq" id="XP_024692523.1">
    <property type="nucleotide sequence ID" value="XM_024832894.1"/>
</dbReference>
<protein>
    <submittedName>
        <fullName evidence="3">Uncharacterized protein</fullName>
    </submittedName>
</protein>
<feature type="region of interest" description="Disordered" evidence="1">
    <location>
        <begin position="620"/>
        <end position="649"/>
    </location>
</feature>
<sequence length="649" mass="71013">MAIGQMTSKKAGSWTKVVIFVSLYVLLLESVIEWALVLYLYGNRLVDSKMAPSLILALIASFFTVPLVVLHSFLAWQHNKVEGFESQKALLCTACTYLLRLTTIVWLAASVAGLVVVAQQASCSPDSGHGDFWRTGISCALHRAAVIVSILSFITVCLYFCSRELCASPYAVSLLGVYKEQTQQSDESIFSSSSLDSNTTLKNDILYLCRGPDVTYGAGLYVSPGHNFIPKSGTIEQPTPIHPWPQMEFGADPNYENAEVLSGTTVSPNGTLNHLSSAGNTNPDLMSVSRTPTMATFSTDNHRRPQAPPVAELPSGLESLSRPGHKRQKSSVTSLRRFLPKIFAFSSPLSADPQIRALAESTSTRDIEKQADGVEGARTVLQDHGHSVPSRTEQPAKSTAPIHTAPVQQAPVQTAPVQPALVQLAPVHQPPPIQTAPVQTRGPQTPPEKTLTRSDTMSSADAPEVARPAPLNARRLNTSQTAPIPHTPYHAPPREPFSTPPNPMTQHPVNRSLSYGGPPPGPSLAKRQSTRRSRRPQTQLYQFENPHIPRHTRSQYLPQAYYNNNNNNNNRQLPFEPPRRISSLQRRNDVEVIYPSTRRPRSTTYGGLGSFGNLDCIRESGASVDEPPGDVFTDRGTYRGTTRTSMNGY</sequence>
<dbReference type="Proteomes" id="UP000234254">
    <property type="component" value="Unassembled WGS sequence"/>
</dbReference>
<feature type="compositionally biased region" description="Polar residues" evidence="1">
    <location>
        <begin position="263"/>
        <end position="299"/>
    </location>
</feature>
<comment type="caution">
    <text evidence="3">The sequence shown here is derived from an EMBL/GenBank/DDBJ whole genome shotgun (WGS) entry which is preliminary data.</text>
</comment>
<keyword evidence="2" id="KW-0812">Transmembrane</keyword>
<dbReference type="GeneID" id="36540417"/>
<feature type="transmembrane region" description="Helical" evidence="2">
    <location>
        <begin position="97"/>
        <end position="120"/>
    </location>
</feature>
<evidence type="ECO:0000256" key="1">
    <source>
        <dbReference type="SAM" id="MobiDB-lite"/>
    </source>
</evidence>
<name>A0A2I1D240_ASPC2</name>
<keyword evidence="2" id="KW-1133">Transmembrane helix</keyword>
<feature type="region of interest" description="Disordered" evidence="1">
    <location>
        <begin position="263"/>
        <end position="333"/>
    </location>
</feature>
<feature type="transmembrane region" description="Helical" evidence="2">
    <location>
        <begin position="21"/>
        <end position="42"/>
    </location>
</feature>
<gene>
    <name evidence="3" type="ORF">P168DRAFT_171766</name>
</gene>
<feature type="transmembrane region" description="Helical" evidence="2">
    <location>
        <begin position="54"/>
        <end position="76"/>
    </location>
</feature>
<feature type="region of interest" description="Disordered" evidence="1">
    <location>
        <begin position="429"/>
        <end position="550"/>
    </location>
</feature>
<evidence type="ECO:0000256" key="2">
    <source>
        <dbReference type="SAM" id="Phobius"/>
    </source>
</evidence>
<accession>A0A2I1D240</accession>
<organism evidence="3 4">
    <name type="scientific">Aspergillus campestris (strain IBT 28561)</name>
    <dbReference type="NCBI Taxonomy" id="1392248"/>
    <lineage>
        <taxon>Eukaryota</taxon>
        <taxon>Fungi</taxon>
        <taxon>Dikarya</taxon>
        <taxon>Ascomycota</taxon>
        <taxon>Pezizomycotina</taxon>
        <taxon>Eurotiomycetes</taxon>
        <taxon>Eurotiomycetidae</taxon>
        <taxon>Eurotiales</taxon>
        <taxon>Aspergillaceae</taxon>
        <taxon>Aspergillus</taxon>
        <taxon>Aspergillus subgen. Circumdati</taxon>
    </lineage>
</organism>
<dbReference type="AlphaFoldDB" id="A0A2I1D240"/>
<feature type="transmembrane region" description="Helical" evidence="2">
    <location>
        <begin position="140"/>
        <end position="161"/>
    </location>
</feature>